<accession>A0A381VSE7</accession>
<dbReference type="NCBIfam" id="TIGR00466">
    <property type="entry name" value="kdsB"/>
    <property type="match status" value="1"/>
</dbReference>
<evidence type="ECO:0000313" key="3">
    <source>
        <dbReference type="EMBL" id="SVA42678.1"/>
    </source>
</evidence>
<name>A0A381VSE7_9ZZZZ</name>
<dbReference type="CDD" id="cd02517">
    <property type="entry name" value="CMP-KDO-Synthetase"/>
    <property type="match status" value="1"/>
</dbReference>
<dbReference type="NCBIfam" id="NF003952">
    <property type="entry name" value="PRK05450.1-5"/>
    <property type="match status" value="1"/>
</dbReference>
<dbReference type="GO" id="GO:0005829">
    <property type="term" value="C:cytosol"/>
    <property type="evidence" value="ECO:0007669"/>
    <property type="project" value="TreeGrafter"/>
</dbReference>
<dbReference type="Gene3D" id="3.90.550.10">
    <property type="entry name" value="Spore Coat Polysaccharide Biosynthesis Protein SpsA, Chain A"/>
    <property type="match status" value="1"/>
</dbReference>
<sequence length="246" mass="26984">MVSVLAVIPARWKSTRFPGKPLVKLAGREMIARVWDRVCETPSVNDVVVATDDEKIADFCSANNMDVLMTRSDHVTGSDRLAEVATKISADVYVNVQGDEPLIQPSSIEAVTRCLFEGMERGIEVSTGYIDIATDDQLDNPAVVHLVPALDGTVITFSRLPVPYPMAQPMQRTVHVGLYAFTGEALAKYASWERGPVEKAESIEILRFLEHGERVACVKVSPGSIGVDTPEDAERVQLLLEEMEVT</sequence>
<gene>
    <name evidence="3" type="ORF">METZ01_LOCUS95532</name>
</gene>
<protein>
    <recommendedName>
        <fullName evidence="4">3-deoxy-manno-octulosonate cytidylyltransferase</fullName>
    </recommendedName>
</protein>
<evidence type="ECO:0008006" key="4">
    <source>
        <dbReference type="Google" id="ProtNLM"/>
    </source>
</evidence>
<dbReference type="AlphaFoldDB" id="A0A381VSE7"/>
<evidence type="ECO:0000256" key="1">
    <source>
        <dbReference type="ARBA" id="ARBA00022679"/>
    </source>
</evidence>
<dbReference type="GO" id="GO:0008690">
    <property type="term" value="F:3-deoxy-manno-octulosonate cytidylyltransferase activity"/>
    <property type="evidence" value="ECO:0007669"/>
    <property type="project" value="InterPro"/>
</dbReference>
<keyword evidence="1" id="KW-0808">Transferase</keyword>
<organism evidence="3">
    <name type="scientific">marine metagenome</name>
    <dbReference type="NCBI Taxonomy" id="408172"/>
    <lineage>
        <taxon>unclassified sequences</taxon>
        <taxon>metagenomes</taxon>
        <taxon>ecological metagenomes</taxon>
    </lineage>
</organism>
<dbReference type="InterPro" id="IPR003329">
    <property type="entry name" value="Cytidylyl_trans"/>
</dbReference>
<dbReference type="SUPFAM" id="SSF53448">
    <property type="entry name" value="Nucleotide-diphospho-sugar transferases"/>
    <property type="match status" value="1"/>
</dbReference>
<dbReference type="EMBL" id="UINC01009519">
    <property type="protein sequence ID" value="SVA42678.1"/>
    <property type="molecule type" value="Genomic_DNA"/>
</dbReference>
<evidence type="ECO:0000256" key="2">
    <source>
        <dbReference type="ARBA" id="ARBA00022695"/>
    </source>
</evidence>
<reference evidence="3" key="1">
    <citation type="submission" date="2018-05" db="EMBL/GenBank/DDBJ databases">
        <authorList>
            <person name="Lanie J.A."/>
            <person name="Ng W.-L."/>
            <person name="Kazmierczak K.M."/>
            <person name="Andrzejewski T.M."/>
            <person name="Davidsen T.M."/>
            <person name="Wayne K.J."/>
            <person name="Tettelin H."/>
            <person name="Glass J.I."/>
            <person name="Rusch D."/>
            <person name="Podicherti R."/>
            <person name="Tsui H.-C.T."/>
            <person name="Winkler M.E."/>
        </authorList>
    </citation>
    <scope>NUCLEOTIDE SEQUENCE</scope>
</reference>
<dbReference type="InterPro" id="IPR029044">
    <property type="entry name" value="Nucleotide-diphossugar_trans"/>
</dbReference>
<dbReference type="PANTHER" id="PTHR42866:SF2">
    <property type="entry name" value="3-DEOXY-MANNO-OCTULOSONATE CYTIDYLYLTRANSFERASE, MITOCHONDRIAL"/>
    <property type="match status" value="1"/>
</dbReference>
<dbReference type="Pfam" id="PF02348">
    <property type="entry name" value="CTP_transf_3"/>
    <property type="match status" value="1"/>
</dbReference>
<dbReference type="InterPro" id="IPR004528">
    <property type="entry name" value="KdsB"/>
</dbReference>
<dbReference type="PANTHER" id="PTHR42866">
    <property type="entry name" value="3-DEOXY-MANNO-OCTULOSONATE CYTIDYLYLTRANSFERASE"/>
    <property type="match status" value="1"/>
</dbReference>
<keyword evidence="2" id="KW-0548">Nucleotidyltransferase</keyword>
<proteinExistence type="predicted"/>